<dbReference type="Gene3D" id="3.40.190.10">
    <property type="entry name" value="Periplasmic binding protein-like II"/>
    <property type="match status" value="1"/>
</dbReference>
<organism evidence="1 2">
    <name type="scientific">Bacillus safensis</name>
    <dbReference type="NCBI Taxonomy" id="561879"/>
    <lineage>
        <taxon>Bacteria</taxon>
        <taxon>Bacillati</taxon>
        <taxon>Bacillota</taxon>
        <taxon>Bacilli</taxon>
        <taxon>Bacillales</taxon>
        <taxon>Bacillaceae</taxon>
        <taxon>Bacillus</taxon>
    </lineage>
</organism>
<proteinExistence type="predicted"/>
<dbReference type="SUPFAM" id="SSF53850">
    <property type="entry name" value="Periplasmic binding protein-like II"/>
    <property type="match status" value="1"/>
</dbReference>
<reference evidence="1 2" key="1">
    <citation type="submission" date="2019-12" db="EMBL/GenBank/DDBJ databases">
        <title>Full genome sequence of a Bacillus safensis strain isolated from commercially available natto in Indonesia.</title>
        <authorList>
            <person name="Yoshida M."/>
            <person name="Uomi M."/>
            <person name="Waturangi D."/>
            <person name="Ekaputri J.J."/>
            <person name="Setiamarga D.H.E."/>
        </authorList>
    </citation>
    <scope>NUCLEOTIDE SEQUENCE [LARGE SCALE GENOMIC DNA]</scope>
    <source>
        <strain evidence="1 2">IDN1</strain>
    </source>
</reference>
<sequence>MTTIGGKKPKISTVKWKVMPDHQTILLALQKGEIDLLFGADGDMIDGDSFQALKKKQGNMVLP</sequence>
<accession>A0A5S9MKP9</accession>
<evidence type="ECO:0000313" key="1">
    <source>
        <dbReference type="EMBL" id="BBP92449.1"/>
    </source>
</evidence>
<protein>
    <recommendedName>
        <fullName evidence="3">Solute-binding protein family 3/N-terminal domain-containing protein</fullName>
    </recommendedName>
</protein>
<name>A0A5S9MKP9_BACIA</name>
<gene>
    <name evidence="1" type="ORF">BsIDN1_60670</name>
</gene>
<evidence type="ECO:0000313" key="2">
    <source>
        <dbReference type="Proteomes" id="UP000464658"/>
    </source>
</evidence>
<dbReference type="Proteomes" id="UP000464658">
    <property type="component" value="Chromosome"/>
</dbReference>
<dbReference type="EMBL" id="AP021906">
    <property type="protein sequence ID" value="BBP92449.1"/>
    <property type="molecule type" value="Genomic_DNA"/>
</dbReference>
<evidence type="ECO:0008006" key="3">
    <source>
        <dbReference type="Google" id="ProtNLM"/>
    </source>
</evidence>
<dbReference type="AlphaFoldDB" id="A0A5S9MKP9"/>